<dbReference type="InterPro" id="IPR014729">
    <property type="entry name" value="Rossmann-like_a/b/a_fold"/>
</dbReference>
<dbReference type="STRING" id="1802407.A3I40_01145"/>
<keyword evidence="2" id="KW-0548">Nucleotidyltransferase</keyword>
<organism evidence="4 5">
    <name type="scientific">Candidatus Uhrbacteria bacterium RIFCSPLOWO2_02_FULL_48_12</name>
    <dbReference type="NCBI Taxonomy" id="1802407"/>
    <lineage>
        <taxon>Bacteria</taxon>
        <taxon>Candidatus Uhriibacteriota</taxon>
    </lineage>
</organism>
<dbReference type="AlphaFoldDB" id="A0A1F7VAL5"/>
<dbReference type="EMBL" id="MGEP01000003">
    <property type="protein sequence ID" value="OGL87511.1"/>
    <property type="molecule type" value="Genomic_DNA"/>
</dbReference>
<dbReference type="PANTHER" id="PTHR43793:SF1">
    <property type="entry name" value="FAD SYNTHASE"/>
    <property type="match status" value="1"/>
</dbReference>
<feature type="domain" description="Cytidyltransferase-like" evidence="3">
    <location>
        <begin position="8"/>
        <end position="97"/>
    </location>
</feature>
<evidence type="ECO:0000256" key="2">
    <source>
        <dbReference type="ARBA" id="ARBA00022695"/>
    </source>
</evidence>
<evidence type="ECO:0000256" key="1">
    <source>
        <dbReference type="ARBA" id="ARBA00022679"/>
    </source>
</evidence>
<dbReference type="Gene3D" id="3.40.50.620">
    <property type="entry name" value="HUPs"/>
    <property type="match status" value="1"/>
</dbReference>
<comment type="caution">
    <text evidence="4">The sequence shown here is derived from an EMBL/GenBank/DDBJ whole genome shotgun (WGS) entry which is preliminary data.</text>
</comment>
<accession>A0A1F7VAL5</accession>
<evidence type="ECO:0000313" key="4">
    <source>
        <dbReference type="EMBL" id="OGL87511.1"/>
    </source>
</evidence>
<dbReference type="Pfam" id="PF01467">
    <property type="entry name" value="CTP_transf_like"/>
    <property type="match status" value="1"/>
</dbReference>
<proteinExistence type="predicted"/>
<dbReference type="PANTHER" id="PTHR43793">
    <property type="entry name" value="FAD SYNTHASE"/>
    <property type="match status" value="1"/>
</dbReference>
<reference evidence="4 5" key="1">
    <citation type="journal article" date="2016" name="Nat. Commun.">
        <title>Thousands of microbial genomes shed light on interconnected biogeochemical processes in an aquifer system.</title>
        <authorList>
            <person name="Anantharaman K."/>
            <person name="Brown C.T."/>
            <person name="Hug L.A."/>
            <person name="Sharon I."/>
            <person name="Castelle C.J."/>
            <person name="Probst A.J."/>
            <person name="Thomas B.C."/>
            <person name="Singh A."/>
            <person name="Wilkins M.J."/>
            <person name="Karaoz U."/>
            <person name="Brodie E.L."/>
            <person name="Williams K.H."/>
            <person name="Hubbard S.S."/>
            <person name="Banfield J.F."/>
        </authorList>
    </citation>
    <scope>NUCLEOTIDE SEQUENCE [LARGE SCALE GENOMIC DNA]</scope>
</reference>
<evidence type="ECO:0000313" key="5">
    <source>
        <dbReference type="Proteomes" id="UP000178723"/>
    </source>
</evidence>
<dbReference type="Proteomes" id="UP000178723">
    <property type="component" value="Unassembled WGS sequence"/>
</dbReference>
<dbReference type="GO" id="GO:0016779">
    <property type="term" value="F:nucleotidyltransferase activity"/>
    <property type="evidence" value="ECO:0007669"/>
    <property type="project" value="UniProtKB-KW"/>
</dbReference>
<protein>
    <recommendedName>
        <fullName evidence="3">Cytidyltransferase-like domain-containing protein</fullName>
    </recommendedName>
</protein>
<name>A0A1F7VAL5_9BACT</name>
<gene>
    <name evidence="4" type="ORF">A3I40_01145</name>
</gene>
<keyword evidence="1" id="KW-0808">Transferase</keyword>
<dbReference type="InterPro" id="IPR004821">
    <property type="entry name" value="Cyt_trans-like"/>
</dbReference>
<dbReference type="NCBIfam" id="TIGR00125">
    <property type="entry name" value="cyt_tran_rel"/>
    <property type="match status" value="1"/>
</dbReference>
<dbReference type="InterPro" id="IPR050385">
    <property type="entry name" value="Archaeal_FAD_synthase"/>
</dbReference>
<sequence>MKKGLALVFGTFDVLHPGHLWFLKTASEYGRLIAALTPDIMCRYYKGRLPCRKYEERKRCLEKISYVSKIVPADMRSGSFRIVEKLRPSVIVLGYDQELLRSHLIRRLPDFNLNPALITLKPYRRRLYRASRLRALAENTGNYGII</sequence>
<dbReference type="SUPFAM" id="SSF52374">
    <property type="entry name" value="Nucleotidylyl transferase"/>
    <property type="match status" value="1"/>
</dbReference>
<evidence type="ECO:0000259" key="3">
    <source>
        <dbReference type="Pfam" id="PF01467"/>
    </source>
</evidence>